<proteinExistence type="predicted"/>
<organism evidence="2 3">
    <name type="scientific">Ridgeia piscesae</name>
    <name type="common">Tubeworm</name>
    <dbReference type="NCBI Taxonomy" id="27915"/>
    <lineage>
        <taxon>Eukaryota</taxon>
        <taxon>Metazoa</taxon>
        <taxon>Spiralia</taxon>
        <taxon>Lophotrochozoa</taxon>
        <taxon>Annelida</taxon>
        <taxon>Polychaeta</taxon>
        <taxon>Sedentaria</taxon>
        <taxon>Canalipalpata</taxon>
        <taxon>Sabellida</taxon>
        <taxon>Siboglinidae</taxon>
        <taxon>Ridgeia</taxon>
    </lineage>
</organism>
<feature type="compositionally biased region" description="Basic and acidic residues" evidence="1">
    <location>
        <begin position="51"/>
        <end position="69"/>
    </location>
</feature>
<accession>A0AAD9MQD2</accession>
<gene>
    <name evidence="2" type="ORF">NP493_6132g00005</name>
</gene>
<evidence type="ECO:0000256" key="1">
    <source>
        <dbReference type="SAM" id="MobiDB-lite"/>
    </source>
</evidence>
<protein>
    <submittedName>
        <fullName evidence="2">Uncharacterized protein</fullName>
    </submittedName>
</protein>
<name>A0AAD9MQD2_RIDPI</name>
<reference evidence="2" key="1">
    <citation type="journal article" date="2023" name="Mol. Biol. Evol.">
        <title>Third-Generation Sequencing Reveals the Adaptive Role of the Epigenome in Three Deep-Sea Polychaetes.</title>
        <authorList>
            <person name="Perez M."/>
            <person name="Aroh O."/>
            <person name="Sun Y."/>
            <person name="Lan Y."/>
            <person name="Juniper S.K."/>
            <person name="Young C.R."/>
            <person name="Angers B."/>
            <person name="Qian P.Y."/>
        </authorList>
    </citation>
    <scope>NUCLEOTIDE SEQUENCE</scope>
    <source>
        <strain evidence="2">R07B-5</strain>
    </source>
</reference>
<keyword evidence="3" id="KW-1185">Reference proteome</keyword>
<dbReference type="Proteomes" id="UP001209878">
    <property type="component" value="Unassembled WGS sequence"/>
</dbReference>
<sequence length="256" mass="28394">MAIHPVSGYLTFELGHHVHLRRDEHRKHYHLDHLDRLSNCSTWTPAPVSHSHNDAKGRQEVSPHCHDGSCHPQQSPNIERHPVAPHTRCIGTSDSTSHITNTHVVKCQATQTTTANIVANDLNKQSSQATVQRVLYCFTCGGRGHNHVVARHLGKRVSHVEAMVMQPLTVLTVTHCHGNKDVVGGDYCPGTPGSTSGGGCGHLLLGCSNHRKPTYRLRRLRRKPKTRERGEHYSSVAVNLRVTQDNITNLHGGKRQ</sequence>
<feature type="region of interest" description="Disordered" evidence="1">
    <location>
        <begin position="46"/>
        <end position="81"/>
    </location>
</feature>
<comment type="caution">
    <text evidence="2">The sequence shown here is derived from an EMBL/GenBank/DDBJ whole genome shotgun (WGS) entry which is preliminary data.</text>
</comment>
<dbReference type="EMBL" id="JAODUO010006125">
    <property type="protein sequence ID" value="KAK2139886.1"/>
    <property type="molecule type" value="Genomic_DNA"/>
</dbReference>
<dbReference type="AlphaFoldDB" id="A0AAD9MQD2"/>
<evidence type="ECO:0000313" key="3">
    <source>
        <dbReference type="Proteomes" id="UP001209878"/>
    </source>
</evidence>
<evidence type="ECO:0000313" key="2">
    <source>
        <dbReference type="EMBL" id="KAK2139886.1"/>
    </source>
</evidence>